<dbReference type="PANTHER" id="PTHR10039:SF5">
    <property type="entry name" value="NACHT DOMAIN-CONTAINING PROTEIN"/>
    <property type="match status" value="1"/>
</dbReference>
<dbReference type="PANTHER" id="PTHR10039">
    <property type="entry name" value="AMELOGENIN"/>
    <property type="match status" value="1"/>
</dbReference>
<feature type="region of interest" description="Disordered" evidence="2">
    <location>
        <begin position="203"/>
        <end position="237"/>
    </location>
</feature>
<dbReference type="Proteomes" id="UP000044602">
    <property type="component" value="Unassembled WGS sequence"/>
</dbReference>
<feature type="compositionally biased region" description="Basic and acidic residues" evidence="2">
    <location>
        <begin position="21"/>
        <end position="35"/>
    </location>
</feature>
<feature type="domain" description="Nephrocystin 3-like N-terminal" evidence="4">
    <location>
        <begin position="647"/>
        <end position="818"/>
    </location>
</feature>
<dbReference type="Gene3D" id="3.40.50.300">
    <property type="entry name" value="P-loop containing nucleotide triphosphate hydrolases"/>
    <property type="match status" value="1"/>
</dbReference>
<name>A0A0G4N6G4_VERLO</name>
<feature type="compositionally biased region" description="Basic and acidic residues" evidence="2">
    <location>
        <begin position="1410"/>
        <end position="1430"/>
    </location>
</feature>
<evidence type="ECO:0000256" key="2">
    <source>
        <dbReference type="SAM" id="MobiDB-lite"/>
    </source>
</evidence>
<feature type="region of interest" description="Disordered" evidence="2">
    <location>
        <begin position="2706"/>
        <end position="2754"/>
    </location>
</feature>
<sequence>MPKRSLDASSTPATMPPPEKSSQRKTERSHEENQERAYIAASRRADRSLEARVKSAQMASEIHKKRTGKGFKITERIVQAEEMYEEEEDDMPRSYRMLAAHLQTGSSEMNYRVNAFLANRVAMASMVAGLRNEDWLQNPINKMFAESFPDVGKQAQAMNHRLSNPNDSAYYGPLAGQSAQQPLSPMSPAASISPNFGSVDYHAPSPYHAPTPSPMSPRDLKHEQVRSPVMSPGAADHMSPAQPHMNPYVQQMGPTDPLLYDDSIFTSELPLDAKMLAGPSLDMSDPLAHLFMAGDSAASFYPEDPRSTVGTPSAGLGDDWNAFMDWDNCDEAITDLQLWLTHATGTSEAIASLSRLPSAAGVIVILREQSLPSEKRHPLTEEMAEFALATSILSTIAFALQLWTDSAEIRKSGSSISTADCTRQAESLKTHCDRVKLLQDSEAELDEAARIRTIATEIHEFGDELSTWLAKCALEPGAGGWRRYRDVIAVLWRGMRMDADAQMRRLVALRNELQSELLVSMLRKVSVEDLQSKEAFRRLDDDVKALTLGQLQGLEAVLTKVDSLAIAEEQRHQEIMAELRRWDPLSSQARPAVLHDHDLVWKKDMITELKNRLWYGSIPRRHDAIAMAHEKTFEWIFTGQKKTHQSNTTLMEWMTGGSGPYWVSGRAGTGKSSLMRFLNDDERTRKAFQTWAGDRPLGLASFYFWNSEAAGDGRLKSLTGLYRAILFTLIEQHPSLADVFFPDHLVKGRRWDTDFPTFIDMAQGFERFSTASELPVAVGLIIDGLDEYEAPHSKQVEAAAMLRRASESPNIKVIVSSRPEAAFETAFRDSTKLRLHELTEEDRRTYVRDKLTAVPRLHTITTKEQQLELIDLVVERSEGIFLWVNLTVATLVEEIELAMDISRLLRVTSDIPGGNKELSAIFDHMLRNRIPEKYRNLGLQLIQTLKYGYTLPSKLIPWVEGERIRHPITAILCSFFEDDLQTTLEIPVKPLTVAQAASRTEMAINMVRQSCAGLLEFREFESDVLPADQPAVKVMELHYLHKDVSIYLETADTAKIFEDSLQGAHGDIQANLLKCIVSFIRTISAEDPAIVSWAESWTLNSAFWQLVEYSMRLARDTEERNPEQTESLLDAMDQAVNQHWQPDGFLVPLSVTDSAYWTNHFPVDRHYTGMRVNETDVQVLTFLSFTVQQDLFFYLQSKLRRLGPAVLQVPGRPLLHIACGTDPTWWLLRGRRPARVVNLLLDHGADPHEVFDGQTAWQVALDVTRRSATTTFLERKEIGEVLLALINAGADIHAVIHWTERRKISKRNWVTDNFSRPATQQIRLTFMDGELMEPGRYYERTIGGTPSANEAQILKELGRKILAIMAEKHPFAYCLKLDVLCSSFGSTLTRQPPPACGPLPRAAMGSCFSKEAKESGNDGADLDRPARLPQEKVVPVQPTTGDDHEQPQVTADTAAQALTIACEDPNATAAATAPLELVFCRFESGRIVRKKRFLSETFIAVSHVWGPDADWANVDGVDEEIIVSPEKAIFMQTQLPGLMGDSWFWMDVLCVDQRDADARVAVTQHIPAVFRAAQKSLVVRESASFRECCAQAAGPSHAFLGKTRYGRRPDDQSSDIDFIDEEMDGRGKLREHIEQSHKGEYMDDGVLSRLWPLQEVILSDTVQFAKCEPVPGNDFKGHSPSRPASSMDKALTLVGSLGILAQTWDTYALNDDSTMWHRLGTGKWSFFDAYFGLGEATRANSGKVSPPVPRARDLGLHLVSTRQTSKGRDFILAIMPQYQFYKVPTTARKMTFSELFLDCCHQLRSHNAGIAPFLMDSESPLDGDVGTLSCGVPEPVCLGDLAKLFNGPVQRAPERSVVELLTLQPQPAPTSVAKRQALELLRRVPDATPEDAVTALAVSMTHMIVISIFASKMLWLTSQAELMHEIARLQAQEDKEDSDSEDGNGGVSETLQRRLVLEALLRTLGWIDWNKGSRANAEAMTGQSAIIFRLKDAPWEMSAMLVAMVSCGMPLSAYEWTKEHLAVVHVNVFQRSFMALAPQKVMKPDTMFFMRQEWAPPAHMAIDRPPAPDETPERFKFPRKDMRWEPPTFVKDLPLAEKNFCTKVTDIICQAVGLEFFDRLACAWAIIHHMVDVSYEKLVSKLLIELAASLDLTYDDGIHHRLAELMKETRTPRYVELKSNGEPPVQEMLGSQVELIDLAGIMAVNIYERQLRMQAEEADAQYGYVNLCTFAGMLVTNGAIDRCDDIVGVSRFLILTGNAIYLQIVAPVHYVTSPVMNRLHVGPLWKGQLGFSAGRWTFWYHRLGHALSTAKLPMAVLWGRLGHHHMQDIENTFRPQHPAQNYIAARAAAMNGESSNSQAQRPLVGAEHALRLRIRQLERALAQEKTFRSNECRYYMDQLTNEKTRTVKDNPIYRHHNAVTELIAGAGWEVDPHLNAEGLENNLIKLVSLTGHYKTMILDQQHRATVKYRVQFFKGQAAAFEILQPLMGWPSDHAWQADRATRAARVIDALPNESLLPKPLLQRYRDILNRERGVIDMIQAFIDEQSADRAKRHETWQRQIGAPITHPTASTASALSGPRARNPLDNLTALKMQQDMAEDRVMLYNDLFKRHEFLCQRDQHTALILLRLPQVLQVSGRTFSLSALLEGIPKREDLPACTLGMGCTLGQTHCEMQFQVLPIQLSNPIDVNLNPAAGVFVPGSGAVSGDDADASVADSNADAANSGTGTAPASIKRQHPEDSEQDQEPNKRVRLAKE</sequence>
<gene>
    <name evidence="6" type="ORF">BN1708_008694</name>
</gene>
<organism evidence="6 7">
    <name type="scientific">Verticillium longisporum</name>
    <name type="common">Verticillium dahliae var. longisporum</name>
    <dbReference type="NCBI Taxonomy" id="100787"/>
    <lineage>
        <taxon>Eukaryota</taxon>
        <taxon>Fungi</taxon>
        <taxon>Dikarya</taxon>
        <taxon>Ascomycota</taxon>
        <taxon>Pezizomycotina</taxon>
        <taxon>Sordariomycetes</taxon>
        <taxon>Hypocreomycetidae</taxon>
        <taxon>Glomerellales</taxon>
        <taxon>Plectosphaerellaceae</taxon>
        <taxon>Verticillium</taxon>
    </lineage>
</organism>
<feature type="compositionally biased region" description="Basic and acidic residues" evidence="2">
    <location>
        <begin position="2734"/>
        <end position="2754"/>
    </location>
</feature>
<feature type="region of interest" description="Disordered" evidence="2">
    <location>
        <begin position="162"/>
        <end position="191"/>
    </location>
</feature>
<dbReference type="SUPFAM" id="SSF52540">
    <property type="entry name" value="P-loop containing nucleoside triphosphate hydrolases"/>
    <property type="match status" value="1"/>
</dbReference>
<keyword evidence="7" id="KW-1185">Reference proteome</keyword>
<feature type="region of interest" description="Disordered" evidence="2">
    <location>
        <begin position="1410"/>
        <end position="1448"/>
    </location>
</feature>
<dbReference type="Pfam" id="PF06985">
    <property type="entry name" value="HET"/>
    <property type="match status" value="1"/>
</dbReference>
<dbReference type="STRING" id="100787.A0A0G4N6G4"/>
<protein>
    <recommendedName>
        <fullName evidence="8">Heterokaryon incompatibility domain-containing protein</fullName>
    </recommendedName>
</protein>
<keyword evidence="1" id="KW-0677">Repeat</keyword>
<evidence type="ECO:0000259" key="4">
    <source>
        <dbReference type="Pfam" id="PF24883"/>
    </source>
</evidence>
<feature type="region of interest" description="Disordered" evidence="2">
    <location>
        <begin position="1"/>
        <end position="44"/>
    </location>
</feature>
<proteinExistence type="predicted"/>
<dbReference type="Pfam" id="PF24883">
    <property type="entry name" value="NPHP3_N"/>
    <property type="match status" value="1"/>
</dbReference>
<accession>A0A0G4N6G4</accession>
<feature type="domain" description="Heterokaryon incompatibility" evidence="3">
    <location>
        <begin position="1498"/>
        <end position="1655"/>
    </location>
</feature>
<feature type="compositionally biased region" description="Low complexity" evidence="2">
    <location>
        <begin position="2706"/>
        <end position="2723"/>
    </location>
</feature>
<evidence type="ECO:0000256" key="1">
    <source>
        <dbReference type="ARBA" id="ARBA00022737"/>
    </source>
</evidence>
<dbReference type="InterPro" id="IPR056884">
    <property type="entry name" value="NPHP3-like_N"/>
</dbReference>
<evidence type="ECO:0008006" key="8">
    <source>
        <dbReference type="Google" id="ProtNLM"/>
    </source>
</evidence>
<evidence type="ECO:0000313" key="6">
    <source>
        <dbReference type="EMBL" id="CRK42226.1"/>
    </source>
</evidence>
<evidence type="ECO:0000313" key="7">
    <source>
        <dbReference type="Proteomes" id="UP000044602"/>
    </source>
</evidence>
<evidence type="ECO:0000259" key="5">
    <source>
        <dbReference type="Pfam" id="PF25053"/>
    </source>
</evidence>
<dbReference type="InterPro" id="IPR056693">
    <property type="entry name" value="DUF7791"/>
</dbReference>
<dbReference type="InterPro" id="IPR027417">
    <property type="entry name" value="P-loop_NTPase"/>
</dbReference>
<feature type="compositionally biased region" description="Polar residues" evidence="2">
    <location>
        <begin position="177"/>
        <end position="191"/>
    </location>
</feature>
<feature type="domain" description="DUF7791" evidence="5">
    <location>
        <begin position="930"/>
        <end position="1085"/>
    </location>
</feature>
<dbReference type="InterPro" id="IPR010730">
    <property type="entry name" value="HET"/>
</dbReference>
<reference evidence="6 7" key="1">
    <citation type="submission" date="2015-05" db="EMBL/GenBank/DDBJ databases">
        <authorList>
            <person name="Wang D.B."/>
            <person name="Wang M."/>
        </authorList>
    </citation>
    <scope>NUCLEOTIDE SEQUENCE [LARGE SCALE GENOMIC DNA]</scope>
    <source>
        <strain evidence="6">VL1</strain>
    </source>
</reference>
<dbReference type="Pfam" id="PF25053">
    <property type="entry name" value="DUF7791"/>
    <property type="match status" value="1"/>
</dbReference>
<evidence type="ECO:0000259" key="3">
    <source>
        <dbReference type="Pfam" id="PF06985"/>
    </source>
</evidence>
<dbReference type="EMBL" id="CVQH01027416">
    <property type="protein sequence ID" value="CRK42226.1"/>
    <property type="molecule type" value="Genomic_DNA"/>
</dbReference>